<dbReference type="OrthoDB" id="9792386at2"/>
<sequence length="111" mass="11823">MAGGISIHVYDVSRGVPAAGLRVEVRGPDGKLLVDGQTAKPGTLDAPTPATGTYEAVFHIGDWYRAQGVAVPSPAFLEMVPYRFGVADLAQHYHLPLKMTPWGFSLFRGGA</sequence>
<dbReference type="Proteomes" id="UP000321058">
    <property type="component" value="Unassembled WGS sequence"/>
</dbReference>
<evidence type="ECO:0000313" key="2">
    <source>
        <dbReference type="EMBL" id="GEP53184.1"/>
    </source>
</evidence>
<dbReference type="InterPro" id="IPR023416">
    <property type="entry name" value="Transthyretin/HIU_hydrolase_d"/>
</dbReference>
<dbReference type="EMBL" id="BKAJ01000004">
    <property type="protein sequence ID" value="GEP53184.1"/>
    <property type="molecule type" value="Genomic_DNA"/>
</dbReference>
<evidence type="ECO:0000313" key="3">
    <source>
        <dbReference type="Proteomes" id="UP000321058"/>
    </source>
</evidence>
<proteinExistence type="predicted"/>
<reference evidence="2 3" key="1">
    <citation type="submission" date="2019-07" db="EMBL/GenBank/DDBJ databases">
        <title>Whole genome shotgun sequence of Reyranella soli NBRC 108950.</title>
        <authorList>
            <person name="Hosoyama A."/>
            <person name="Uohara A."/>
            <person name="Ohji S."/>
            <person name="Ichikawa N."/>
        </authorList>
    </citation>
    <scope>NUCLEOTIDE SEQUENCE [LARGE SCALE GENOMIC DNA]</scope>
    <source>
        <strain evidence="2 3">NBRC 108950</strain>
    </source>
</reference>
<dbReference type="GO" id="GO:0016787">
    <property type="term" value="F:hydrolase activity"/>
    <property type="evidence" value="ECO:0007669"/>
    <property type="project" value="UniProtKB-KW"/>
</dbReference>
<evidence type="ECO:0000259" key="1">
    <source>
        <dbReference type="Pfam" id="PF00576"/>
    </source>
</evidence>
<protein>
    <submittedName>
        <fullName evidence="2">5-hydroxyisourate hydrolase</fullName>
    </submittedName>
</protein>
<name>A0A512N2G8_9HYPH</name>
<accession>A0A512N2G8</accession>
<keyword evidence="2" id="KW-0378">Hydrolase</keyword>
<dbReference type="Gene3D" id="2.60.40.180">
    <property type="entry name" value="Transthyretin/hydroxyisourate hydrolase domain"/>
    <property type="match status" value="1"/>
</dbReference>
<organism evidence="2 3">
    <name type="scientific">Reyranella soli</name>
    <dbReference type="NCBI Taxonomy" id="1230389"/>
    <lineage>
        <taxon>Bacteria</taxon>
        <taxon>Pseudomonadati</taxon>
        <taxon>Pseudomonadota</taxon>
        <taxon>Alphaproteobacteria</taxon>
        <taxon>Hyphomicrobiales</taxon>
        <taxon>Reyranellaceae</taxon>
        <taxon>Reyranella</taxon>
    </lineage>
</organism>
<dbReference type="AlphaFoldDB" id="A0A512N2G8"/>
<dbReference type="RefSeq" id="WP_147145525.1">
    <property type="nucleotide sequence ID" value="NZ_BKAJ01000004.1"/>
</dbReference>
<gene>
    <name evidence="2" type="ORF">RSO01_03500</name>
</gene>
<dbReference type="InterPro" id="IPR036817">
    <property type="entry name" value="Transthyretin/HIU_hydrolase_sf"/>
</dbReference>
<comment type="caution">
    <text evidence="2">The sequence shown here is derived from an EMBL/GenBank/DDBJ whole genome shotgun (WGS) entry which is preliminary data.</text>
</comment>
<dbReference type="Pfam" id="PF00576">
    <property type="entry name" value="Transthyretin"/>
    <property type="match status" value="1"/>
</dbReference>
<keyword evidence="3" id="KW-1185">Reference proteome</keyword>
<dbReference type="PANTHER" id="PTHR10395">
    <property type="entry name" value="URICASE AND TRANSTHYRETIN-RELATED"/>
    <property type="match status" value="1"/>
</dbReference>
<dbReference type="GO" id="GO:0006144">
    <property type="term" value="P:purine nucleobase metabolic process"/>
    <property type="evidence" value="ECO:0007669"/>
    <property type="project" value="TreeGrafter"/>
</dbReference>
<dbReference type="SUPFAM" id="SSF49472">
    <property type="entry name" value="Transthyretin (synonym: prealbumin)"/>
    <property type="match status" value="1"/>
</dbReference>
<dbReference type="PANTHER" id="PTHR10395:SF7">
    <property type="entry name" value="5-HYDROXYISOURATE HYDROLASE"/>
    <property type="match status" value="1"/>
</dbReference>
<feature type="domain" description="Transthyretin/hydroxyisourate hydrolase" evidence="1">
    <location>
        <begin position="5"/>
        <end position="109"/>
    </location>
</feature>